<evidence type="ECO:0000313" key="3">
    <source>
        <dbReference type="Proteomes" id="UP001310890"/>
    </source>
</evidence>
<dbReference type="InterPro" id="IPR016181">
    <property type="entry name" value="Acyl_CoA_acyltransferase"/>
</dbReference>
<reference evidence="2" key="1">
    <citation type="submission" date="2023-08" db="EMBL/GenBank/DDBJ databases">
        <title>Black Yeasts Isolated from many extreme environments.</title>
        <authorList>
            <person name="Coleine C."/>
            <person name="Stajich J.E."/>
            <person name="Selbmann L."/>
        </authorList>
    </citation>
    <scope>NUCLEOTIDE SEQUENCE</scope>
    <source>
        <strain evidence="2">CCFEE 5401</strain>
    </source>
</reference>
<dbReference type="EMBL" id="JAVRRL010000005">
    <property type="protein sequence ID" value="KAK5117226.1"/>
    <property type="molecule type" value="Genomic_DNA"/>
</dbReference>
<feature type="domain" description="N-acetyltransferase" evidence="1">
    <location>
        <begin position="17"/>
        <end position="163"/>
    </location>
</feature>
<dbReference type="Gene3D" id="3.40.630.90">
    <property type="match status" value="1"/>
</dbReference>
<name>A0AAN7TVU2_9PEZI</name>
<dbReference type="SUPFAM" id="SSF55729">
    <property type="entry name" value="Acyl-CoA N-acyltransferases (Nat)"/>
    <property type="match status" value="1"/>
</dbReference>
<dbReference type="GO" id="GO:0016747">
    <property type="term" value="F:acyltransferase activity, transferring groups other than amino-acyl groups"/>
    <property type="evidence" value="ECO:0007669"/>
    <property type="project" value="InterPro"/>
</dbReference>
<comment type="caution">
    <text evidence="2">The sequence shown here is derived from an EMBL/GenBank/DDBJ whole genome shotgun (WGS) entry which is preliminary data.</text>
</comment>
<proteinExistence type="predicted"/>
<dbReference type="Pfam" id="PF00583">
    <property type="entry name" value="Acetyltransf_1"/>
    <property type="match status" value="1"/>
</dbReference>
<dbReference type="InterPro" id="IPR052729">
    <property type="entry name" value="Acyl/Acetyltrans_Enzymes"/>
</dbReference>
<dbReference type="Proteomes" id="UP001310890">
    <property type="component" value="Unassembled WGS sequence"/>
</dbReference>
<dbReference type="AlphaFoldDB" id="A0AAN7TVU2"/>
<dbReference type="InterPro" id="IPR041496">
    <property type="entry name" value="YitH/HolE_GNAT"/>
</dbReference>
<evidence type="ECO:0000313" key="2">
    <source>
        <dbReference type="EMBL" id="KAK5117226.1"/>
    </source>
</evidence>
<sequence length="358" mass="39708">MTSTTVADQALYSDNKYQIRRARSNQEFRWPWWQNMIDLGWNRSDADLETFLNKPSGSSMLALIDSTASKDHQVCGHVAALVNANKTGWFSLFVVNEVHRGIGMGGKLFSVAMDEFRKQGIEIVGLDGVAEQRQTYERRGFVSSPFGMVRVMTRPVLEKMPLTVEAAEMSGTFFNIYEIPLHLLAAHELRYTGFERPALWSNEYFFERDDVDGVALVRGGDLPQGVDDVRGWAIVRRCFQGSRVGPLYAESAEVAQAVLQKAMELGGVDFISGTYLANDPTPDNEHEDRDEWIVENGFMSAEIWDGNGEAVGVFQQAGWQSSGVSLHRMWLNGNATPEFSAGGAAHTGVFAIFDASTG</sequence>
<dbReference type="PANTHER" id="PTHR47237">
    <property type="entry name" value="SLL0310 PROTEIN"/>
    <property type="match status" value="1"/>
</dbReference>
<gene>
    <name evidence="2" type="ORF">LTR62_005843</name>
</gene>
<accession>A0AAN7TVU2</accession>
<dbReference type="Pfam" id="PF18014">
    <property type="entry name" value="Acetyltransf_18"/>
    <property type="match status" value="1"/>
</dbReference>
<dbReference type="PROSITE" id="PS51186">
    <property type="entry name" value="GNAT"/>
    <property type="match status" value="1"/>
</dbReference>
<evidence type="ECO:0000259" key="1">
    <source>
        <dbReference type="PROSITE" id="PS51186"/>
    </source>
</evidence>
<organism evidence="2 3">
    <name type="scientific">Meristemomyces frigidus</name>
    <dbReference type="NCBI Taxonomy" id="1508187"/>
    <lineage>
        <taxon>Eukaryota</taxon>
        <taxon>Fungi</taxon>
        <taxon>Dikarya</taxon>
        <taxon>Ascomycota</taxon>
        <taxon>Pezizomycotina</taxon>
        <taxon>Dothideomycetes</taxon>
        <taxon>Dothideomycetidae</taxon>
        <taxon>Mycosphaerellales</taxon>
        <taxon>Teratosphaeriaceae</taxon>
        <taxon>Meristemomyces</taxon>
    </lineage>
</organism>
<dbReference type="InterPro" id="IPR000182">
    <property type="entry name" value="GNAT_dom"/>
</dbReference>
<dbReference type="PANTHER" id="PTHR47237:SF1">
    <property type="entry name" value="SLL0310 PROTEIN"/>
    <property type="match status" value="1"/>
</dbReference>
<protein>
    <recommendedName>
        <fullName evidence="1">N-acetyltransferase domain-containing protein</fullName>
    </recommendedName>
</protein>
<dbReference type="Gene3D" id="3.40.630.30">
    <property type="match status" value="1"/>
</dbReference>